<dbReference type="PROSITE" id="PS00108">
    <property type="entry name" value="PROTEIN_KINASE_ST"/>
    <property type="match status" value="1"/>
</dbReference>
<comment type="caution">
    <text evidence="8">The sequence shown here is derived from an EMBL/GenBank/DDBJ whole genome shotgun (WGS) entry which is preliminary data.</text>
</comment>
<dbReference type="FunFam" id="1.10.510.10:FF:000040">
    <property type="entry name" value="Mitogen-activated protein kinase"/>
    <property type="match status" value="1"/>
</dbReference>
<proteinExistence type="predicted"/>
<reference evidence="8 9" key="1">
    <citation type="submission" date="2024-03" db="EMBL/GenBank/DDBJ databases">
        <title>The Acrasis kona genome and developmental transcriptomes reveal deep origins of eukaryotic multicellular pathways.</title>
        <authorList>
            <person name="Sheikh S."/>
            <person name="Fu C.-J."/>
            <person name="Brown M.W."/>
            <person name="Baldauf S.L."/>
        </authorList>
    </citation>
    <scope>NUCLEOTIDE SEQUENCE [LARGE SCALE GENOMIC DNA]</scope>
    <source>
        <strain evidence="8 9">ATCC MYA-3509</strain>
    </source>
</reference>
<keyword evidence="9" id="KW-1185">Reference proteome</keyword>
<dbReference type="SMART" id="SM00220">
    <property type="entry name" value="S_TKc"/>
    <property type="match status" value="1"/>
</dbReference>
<protein>
    <submittedName>
        <fullName evidence="8">Mitogen-activated protein kinase</fullName>
    </submittedName>
</protein>
<keyword evidence="3" id="KW-0547">Nucleotide-binding</keyword>
<feature type="region of interest" description="Disordered" evidence="6">
    <location>
        <begin position="384"/>
        <end position="452"/>
    </location>
</feature>
<dbReference type="Pfam" id="PF00069">
    <property type="entry name" value="Pkinase"/>
    <property type="match status" value="1"/>
</dbReference>
<dbReference type="PROSITE" id="PS50011">
    <property type="entry name" value="PROTEIN_KINASE_DOM"/>
    <property type="match status" value="1"/>
</dbReference>
<dbReference type="AlphaFoldDB" id="A0AAW2YWC9"/>
<dbReference type="InterPro" id="IPR050117">
    <property type="entry name" value="MAPK"/>
</dbReference>
<evidence type="ECO:0000313" key="9">
    <source>
        <dbReference type="Proteomes" id="UP001431209"/>
    </source>
</evidence>
<organism evidence="8 9">
    <name type="scientific">Acrasis kona</name>
    <dbReference type="NCBI Taxonomy" id="1008807"/>
    <lineage>
        <taxon>Eukaryota</taxon>
        <taxon>Discoba</taxon>
        <taxon>Heterolobosea</taxon>
        <taxon>Tetramitia</taxon>
        <taxon>Eutetramitia</taxon>
        <taxon>Acrasidae</taxon>
        <taxon>Acrasis</taxon>
    </lineage>
</organism>
<dbReference type="PANTHER" id="PTHR24055">
    <property type="entry name" value="MITOGEN-ACTIVATED PROTEIN KINASE"/>
    <property type="match status" value="1"/>
</dbReference>
<evidence type="ECO:0000256" key="2">
    <source>
        <dbReference type="ARBA" id="ARBA00022679"/>
    </source>
</evidence>
<evidence type="ECO:0000256" key="3">
    <source>
        <dbReference type="ARBA" id="ARBA00022741"/>
    </source>
</evidence>
<dbReference type="InterPro" id="IPR011009">
    <property type="entry name" value="Kinase-like_dom_sf"/>
</dbReference>
<feature type="domain" description="Protein kinase" evidence="7">
    <location>
        <begin position="24"/>
        <end position="329"/>
    </location>
</feature>
<keyword evidence="2" id="KW-0808">Transferase</keyword>
<name>A0AAW2YWC9_9EUKA</name>
<gene>
    <name evidence="8" type="ORF">AKO1_012438</name>
</gene>
<accession>A0AAW2YWC9</accession>
<evidence type="ECO:0000256" key="4">
    <source>
        <dbReference type="ARBA" id="ARBA00022777"/>
    </source>
</evidence>
<evidence type="ECO:0000259" key="7">
    <source>
        <dbReference type="PROSITE" id="PS50011"/>
    </source>
</evidence>
<dbReference type="GO" id="GO:0005524">
    <property type="term" value="F:ATP binding"/>
    <property type="evidence" value="ECO:0007669"/>
    <property type="project" value="UniProtKB-KW"/>
</dbReference>
<evidence type="ECO:0000256" key="1">
    <source>
        <dbReference type="ARBA" id="ARBA00022527"/>
    </source>
</evidence>
<dbReference type="Gene3D" id="3.30.200.20">
    <property type="entry name" value="Phosphorylase Kinase, domain 1"/>
    <property type="match status" value="1"/>
</dbReference>
<dbReference type="EMBL" id="JAOPGA020000791">
    <property type="protein sequence ID" value="KAL0481781.1"/>
    <property type="molecule type" value="Genomic_DNA"/>
</dbReference>
<dbReference type="Gene3D" id="1.10.510.10">
    <property type="entry name" value="Transferase(Phosphotransferase) domain 1"/>
    <property type="match status" value="1"/>
</dbReference>
<keyword evidence="5" id="KW-0067">ATP-binding</keyword>
<sequence length="465" mass="52685">MRYESNDMHTLVLEGEIFRLPKKYTIERVMGKGSYGVVCAGKNIETNEPVAIKKNKGIFPCSNPNEFDTATKQPTHYRSVLSQKRILRELKILIHLRHENIISLLDVIEPESYDQFGDVYFITDLMEADLRDILDSHQELSDQHIQYFMYQLVKGVQHMHSASVLHRDLKPENILVKADCSLKLCDLGLARGMDFENDPKMSTNYVQTRWYRAPELLLDNECVSNETDVWSVGCIFAELLNRKIMFRGVNPSDQLRQIIKKLGTPSESDIKGSQQGKAFLRQLPKCPAQDFRLLFPNVSSEAIDLLQKLLTFNFEKRISAREALCHPYFASIHDDSLITSAPTFDFGYESDMAGVSDNSGIKREAYNTIMSFNGHSNVQAINGDVKPGHPTAVKSNPPGAFKTQETTQKAKSKTKDRPLSQSGLEKRLSYNESRAKTAAPSVKKQSEDTKSVGFLKRVRSVLKKL</sequence>
<feature type="compositionally biased region" description="Basic and acidic residues" evidence="6">
    <location>
        <begin position="413"/>
        <end position="435"/>
    </location>
</feature>
<evidence type="ECO:0000256" key="5">
    <source>
        <dbReference type="ARBA" id="ARBA00022840"/>
    </source>
</evidence>
<evidence type="ECO:0000313" key="8">
    <source>
        <dbReference type="EMBL" id="KAL0481781.1"/>
    </source>
</evidence>
<dbReference type="Proteomes" id="UP001431209">
    <property type="component" value="Unassembled WGS sequence"/>
</dbReference>
<dbReference type="CDD" id="cd07834">
    <property type="entry name" value="STKc_MAPK"/>
    <property type="match status" value="1"/>
</dbReference>
<keyword evidence="1" id="KW-0723">Serine/threonine-protein kinase</keyword>
<dbReference type="SUPFAM" id="SSF56112">
    <property type="entry name" value="Protein kinase-like (PK-like)"/>
    <property type="match status" value="1"/>
</dbReference>
<dbReference type="InterPro" id="IPR000719">
    <property type="entry name" value="Prot_kinase_dom"/>
</dbReference>
<dbReference type="InterPro" id="IPR008271">
    <property type="entry name" value="Ser/Thr_kinase_AS"/>
</dbReference>
<dbReference type="GO" id="GO:0004674">
    <property type="term" value="F:protein serine/threonine kinase activity"/>
    <property type="evidence" value="ECO:0007669"/>
    <property type="project" value="UniProtKB-KW"/>
</dbReference>
<keyword evidence="4 8" id="KW-0418">Kinase</keyword>
<evidence type="ECO:0000256" key="6">
    <source>
        <dbReference type="SAM" id="MobiDB-lite"/>
    </source>
</evidence>